<dbReference type="InterPro" id="IPR027417">
    <property type="entry name" value="P-loop_NTPase"/>
</dbReference>
<dbReference type="SUPFAM" id="SSF52540">
    <property type="entry name" value="P-loop containing nucleoside triphosphate hydrolases"/>
    <property type="match status" value="1"/>
</dbReference>
<accession>A0ABD7HM44</accession>
<evidence type="ECO:0000313" key="2">
    <source>
        <dbReference type="Proteomes" id="UP000284557"/>
    </source>
</evidence>
<comment type="caution">
    <text evidence="1">The sequence shown here is derived from an EMBL/GenBank/DDBJ whole genome shotgun (WGS) entry which is preliminary data.</text>
</comment>
<reference evidence="1 2" key="1">
    <citation type="submission" date="2018-08" db="EMBL/GenBank/DDBJ databases">
        <title>Linezolid Resistance in Mycobacterium abscessus: MIC Distribution and Comprehensive Investigation of Resistance Mechanisms.</title>
        <authorList>
            <person name="Ye M."/>
            <person name="Xu L."/>
            <person name="Zou Y."/>
            <person name="Li B."/>
            <person name="Guo Q."/>
            <person name="Zhang Y."/>
            <person name="Zhan M."/>
            <person name="Xu B."/>
            <person name="Yu F."/>
            <person name="Zhang Z."/>
            <person name="Chu H."/>
        </authorList>
    </citation>
    <scope>NUCLEOTIDE SEQUENCE [LARGE SCALE GENOMIC DNA]</scope>
    <source>
        <strain evidence="1 2">G143</strain>
    </source>
</reference>
<dbReference type="Proteomes" id="UP000284557">
    <property type="component" value="Unassembled WGS sequence"/>
</dbReference>
<name>A0ABD7HM44_9MYCO</name>
<dbReference type="AlphaFoldDB" id="A0ABD7HM44"/>
<sequence length="181" mass="20035">MLSGESGVGVTSLTYLIATSVARFGHVAWMSAPAEVSPAALQDLGFWLKSAHDNLYIEPLESIDRVTTVIARDQPVMCVVDRFLDVMAHRHATQDANYDKLAAAARKYGTLVWVNDGQDRRGIPFGLGRRLEDIDYRLRLTRPAPLDENRRTLTLVKAPSGEAGQRDVSLYYNDGGIHLLP</sequence>
<evidence type="ECO:0000313" key="1">
    <source>
        <dbReference type="EMBL" id="RIT36842.1"/>
    </source>
</evidence>
<dbReference type="RefSeq" id="WP_119596488.1">
    <property type="nucleotide sequence ID" value="NZ_QXBN01000012.1"/>
</dbReference>
<protein>
    <submittedName>
        <fullName evidence="1">Uncharacterized protein</fullName>
    </submittedName>
</protein>
<organism evidence="1 2">
    <name type="scientific">Mycobacteroides abscessus</name>
    <dbReference type="NCBI Taxonomy" id="36809"/>
    <lineage>
        <taxon>Bacteria</taxon>
        <taxon>Bacillati</taxon>
        <taxon>Actinomycetota</taxon>
        <taxon>Actinomycetes</taxon>
        <taxon>Mycobacteriales</taxon>
        <taxon>Mycobacteriaceae</taxon>
        <taxon>Mycobacteroides</taxon>
    </lineage>
</organism>
<proteinExistence type="predicted"/>
<gene>
    <name evidence="1" type="ORF">D2E76_16455</name>
</gene>
<dbReference type="EMBL" id="QXBN01000012">
    <property type="protein sequence ID" value="RIT36842.1"/>
    <property type="molecule type" value="Genomic_DNA"/>
</dbReference>